<feature type="compositionally biased region" description="Basic and acidic residues" evidence="1">
    <location>
        <begin position="410"/>
        <end position="419"/>
    </location>
</feature>
<feature type="compositionally biased region" description="Basic and acidic residues" evidence="1">
    <location>
        <begin position="218"/>
        <end position="227"/>
    </location>
</feature>
<name>A0AAD7DZX5_MYCRO</name>
<feature type="compositionally biased region" description="Basic and acidic residues" evidence="1">
    <location>
        <begin position="132"/>
        <end position="178"/>
    </location>
</feature>
<proteinExistence type="predicted"/>
<dbReference type="EMBL" id="JARKIE010000014">
    <property type="protein sequence ID" value="KAJ7702740.1"/>
    <property type="molecule type" value="Genomic_DNA"/>
</dbReference>
<evidence type="ECO:0000256" key="1">
    <source>
        <dbReference type="SAM" id="MobiDB-lite"/>
    </source>
</evidence>
<feature type="region of interest" description="Disordered" evidence="1">
    <location>
        <begin position="110"/>
        <end position="178"/>
    </location>
</feature>
<organism evidence="2 3">
    <name type="scientific">Mycena rosella</name>
    <name type="common">Pink bonnet</name>
    <name type="synonym">Agaricus rosellus</name>
    <dbReference type="NCBI Taxonomy" id="1033263"/>
    <lineage>
        <taxon>Eukaryota</taxon>
        <taxon>Fungi</taxon>
        <taxon>Dikarya</taxon>
        <taxon>Basidiomycota</taxon>
        <taxon>Agaricomycotina</taxon>
        <taxon>Agaricomycetes</taxon>
        <taxon>Agaricomycetidae</taxon>
        <taxon>Agaricales</taxon>
        <taxon>Marasmiineae</taxon>
        <taxon>Mycenaceae</taxon>
        <taxon>Mycena</taxon>
    </lineage>
</organism>
<protein>
    <submittedName>
        <fullName evidence="2">Uncharacterized protein</fullName>
    </submittedName>
</protein>
<dbReference type="AlphaFoldDB" id="A0AAD7DZX5"/>
<dbReference type="Proteomes" id="UP001221757">
    <property type="component" value="Unassembled WGS sequence"/>
</dbReference>
<feature type="region of interest" description="Disordered" evidence="1">
    <location>
        <begin position="381"/>
        <end position="467"/>
    </location>
</feature>
<accession>A0AAD7DZX5</accession>
<feature type="region of interest" description="Disordered" evidence="1">
    <location>
        <begin position="727"/>
        <end position="751"/>
    </location>
</feature>
<evidence type="ECO:0000313" key="3">
    <source>
        <dbReference type="Proteomes" id="UP001221757"/>
    </source>
</evidence>
<evidence type="ECO:0000313" key="2">
    <source>
        <dbReference type="EMBL" id="KAJ7702740.1"/>
    </source>
</evidence>
<comment type="caution">
    <text evidence="2">The sequence shown here is derived from an EMBL/GenBank/DDBJ whole genome shotgun (WGS) entry which is preliminary data.</text>
</comment>
<feature type="region of interest" description="Disordered" evidence="1">
    <location>
        <begin position="201"/>
        <end position="266"/>
    </location>
</feature>
<gene>
    <name evidence="2" type="ORF">B0H17DRAFT_1327138</name>
</gene>
<keyword evidence="3" id="KW-1185">Reference proteome</keyword>
<reference evidence="2" key="1">
    <citation type="submission" date="2023-03" db="EMBL/GenBank/DDBJ databases">
        <title>Massive genome expansion in bonnet fungi (Mycena s.s.) driven by repeated elements and novel gene families across ecological guilds.</title>
        <authorList>
            <consortium name="Lawrence Berkeley National Laboratory"/>
            <person name="Harder C.B."/>
            <person name="Miyauchi S."/>
            <person name="Viragh M."/>
            <person name="Kuo A."/>
            <person name="Thoen E."/>
            <person name="Andreopoulos B."/>
            <person name="Lu D."/>
            <person name="Skrede I."/>
            <person name="Drula E."/>
            <person name="Henrissat B."/>
            <person name="Morin E."/>
            <person name="Kohler A."/>
            <person name="Barry K."/>
            <person name="LaButti K."/>
            <person name="Morin E."/>
            <person name="Salamov A."/>
            <person name="Lipzen A."/>
            <person name="Mereny Z."/>
            <person name="Hegedus B."/>
            <person name="Baldrian P."/>
            <person name="Stursova M."/>
            <person name="Weitz H."/>
            <person name="Taylor A."/>
            <person name="Grigoriev I.V."/>
            <person name="Nagy L.G."/>
            <person name="Martin F."/>
            <person name="Kauserud H."/>
        </authorList>
    </citation>
    <scope>NUCLEOTIDE SEQUENCE</scope>
    <source>
        <strain evidence="2">CBHHK067</strain>
    </source>
</reference>
<sequence>MTPGGSYVPLYKTAAAVLSWMTSEEDSEMTAAFDNSDAFLEDRNRGSYHKCQKKSRWDGSLPKPTFVYGLDASLDDPPLRFRGFGVVENYPGDNPYPEASDAGTDVTTTLPAMASHKRPDRYADSRSTSSTDPRHYESPEHRENVLRHHAMTSRDRMQDEPYWQHDNRRSARCDERPWTTQCEHHAALAEEDRHRAREANIARSRGFAPPPTLPPSTVRDRRQRSNRDGSPIRTRVSPDLQRLPRGPDGHPQSAWAVAQTGPDPPDDEVVCPPANPVYVSLEELRISRVRNPHERRDGLPPARRVRDARALGMFFNAQIYTLEQAFNLCALRTEASQEAYEFFSCVVQDHAAFPLEFRSEGEAYLLTHQQELEHGYWFASTGEQRPTRTSRHPQAVPPSTPQASSSGSSQHDHQGRRNSDTPTSHANAAARAAPQMSMACIDTPRPPPRIAAPRPRQTTPPPDPAPGYLGVSPPDPTDMLPPYENQGFVPSAAVPSTRWNIGEITNNYIARHPSLWGLGIRNFLLRVASVLGNSPASADVLAYHTFIALSPAQRQLLAHQYHLFFDMAIRLFSIHGLFAHIIRTGQYPSASQPMAHYPYLMDNITLWLAAAWFVQHGIFPGTAAVISLEDFARVRHNLAAGMTNIGNNVWADKPRDLDSAMLRLNGVIPAWADLRHAALRPDLVTSSNGLSSSMHAPEMDVDPVVPGVVLSASGMQIVTEPIVAMPQPPLRSLRTPTRLREASPASAPTPE</sequence>